<proteinExistence type="predicted"/>
<gene>
    <name evidence="3" type="ORF">CA13_29270</name>
</gene>
<dbReference type="PANTHER" id="PTHR36509:SF3">
    <property type="entry name" value="SIGNAL PEPTIDE PROTEIN"/>
    <property type="match status" value="1"/>
</dbReference>
<evidence type="ECO:0000259" key="2">
    <source>
        <dbReference type="Pfam" id="PF06863"/>
    </source>
</evidence>
<evidence type="ECO:0000256" key="1">
    <source>
        <dbReference type="SAM" id="MobiDB-lite"/>
    </source>
</evidence>
<keyword evidence="4" id="KW-1185">Reference proteome</keyword>
<reference evidence="3 4" key="1">
    <citation type="submission" date="2019-02" db="EMBL/GenBank/DDBJ databases">
        <title>Deep-cultivation of Planctomycetes and their phenomic and genomic characterization uncovers novel biology.</title>
        <authorList>
            <person name="Wiegand S."/>
            <person name="Jogler M."/>
            <person name="Boedeker C."/>
            <person name="Pinto D."/>
            <person name="Vollmers J."/>
            <person name="Rivas-Marin E."/>
            <person name="Kohn T."/>
            <person name="Peeters S.H."/>
            <person name="Heuer A."/>
            <person name="Rast P."/>
            <person name="Oberbeckmann S."/>
            <person name="Bunk B."/>
            <person name="Jeske O."/>
            <person name="Meyerdierks A."/>
            <person name="Storesund J.E."/>
            <person name="Kallscheuer N."/>
            <person name="Luecker S."/>
            <person name="Lage O.M."/>
            <person name="Pohl T."/>
            <person name="Merkel B.J."/>
            <person name="Hornburger P."/>
            <person name="Mueller R.-W."/>
            <person name="Bruemmer F."/>
            <person name="Labrenz M."/>
            <person name="Spormann A.M."/>
            <person name="Op Den Camp H."/>
            <person name="Overmann J."/>
            <person name="Amann R."/>
            <person name="Jetten M.S.M."/>
            <person name="Mascher T."/>
            <person name="Medema M.H."/>
            <person name="Devos D.P."/>
            <person name="Kaster A.-K."/>
            <person name="Ovreas L."/>
            <person name="Rohde M."/>
            <person name="Galperin M.Y."/>
            <person name="Jogler C."/>
        </authorList>
    </citation>
    <scope>NUCLEOTIDE SEQUENCE [LARGE SCALE GENOMIC DNA]</scope>
    <source>
        <strain evidence="3 4">CA13</strain>
    </source>
</reference>
<dbReference type="SUPFAM" id="SSF160935">
    <property type="entry name" value="VPA0735-like"/>
    <property type="match status" value="2"/>
</dbReference>
<name>A0A5C5Z2C9_9BACT</name>
<dbReference type="Pfam" id="PF06863">
    <property type="entry name" value="DUF1254"/>
    <property type="match status" value="1"/>
</dbReference>
<evidence type="ECO:0000313" key="4">
    <source>
        <dbReference type="Proteomes" id="UP000315010"/>
    </source>
</evidence>
<dbReference type="InterPro" id="IPR037050">
    <property type="entry name" value="DUF1254_sf"/>
</dbReference>
<sequence>MNTKTLSQSFLAALITMSLVTTRLAQGTRVEGSTESSGNLFESAGAEAKQTSEDFKPADETMQTRFGNLEFPGGYPTNETVQKVYDELDLQRATQLYLDMYPALSMHGLLKGVVRDYGVRDCSDVFLTANRLDSKALFLTGNTESLYAFIVVDLKADRPTVIEVPLGVIGPFDDHNFKFVFDFGPTGPDKGKGRKYLVLPPDYKGDVPGGNITVSSTRGVDTNSDGSVDIYFGKKAPKGKEKNFIKTDPDKGFFVVFRFYGPLEGYIEKTWVMNDFELLK</sequence>
<accession>A0A5C5Z2C9</accession>
<dbReference type="RefSeq" id="WP_419194301.1">
    <property type="nucleotide sequence ID" value="NZ_SJPJ01000001.1"/>
</dbReference>
<protein>
    <recommendedName>
        <fullName evidence="2">DUF1254 domain-containing protein</fullName>
    </recommendedName>
</protein>
<dbReference type="EMBL" id="SJPJ01000001">
    <property type="protein sequence ID" value="TWT81474.1"/>
    <property type="molecule type" value="Genomic_DNA"/>
</dbReference>
<dbReference type="Proteomes" id="UP000315010">
    <property type="component" value="Unassembled WGS sequence"/>
</dbReference>
<organism evidence="3 4">
    <name type="scientific">Novipirellula herctigrandis</name>
    <dbReference type="NCBI Taxonomy" id="2527986"/>
    <lineage>
        <taxon>Bacteria</taxon>
        <taxon>Pseudomonadati</taxon>
        <taxon>Planctomycetota</taxon>
        <taxon>Planctomycetia</taxon>
        <taxon>Pirellulales</taxon>
        <taxon>Pirellulaceae</taxon>
        <taxon>Novipirellula</taxon>
    </lineage>
</organism>
<feature type="compositionally biased region" description="Polar residues" evidence="1">
    <location>
        <begin position="29"/>
        <end position="40"/>
    </location>
</feature>
<dbReference type="PANTHER" id="PTHR36509">
    <property type="entry name" value="BLL3101 PROTEIN"/>
    <property type="match status" value="1"/>
</dbReference>
<feature type="region of interest" description="Disordered" evidence="1">
    <location>
        <begin position="29"/>
        <end position="53"/>
    </location>
</feature>
<feature type="domain" description="DUF1254" evidence="2">
    <location>
        <begin position="135"/>
        <end position="215"/>
    </location>
</feature>
<dbReference type="InterPro" id="IPR010679">
    <property type="entry name" value="DUF1254"/>
</dbReference>
<dbReference type="Gene3D" id="1.10.3360.10">
    <property type="entry name" value="VPA0735-like domain"/>
    <property type="match status" value="1"/>
</dbReference>
<dbReference type="Gene3D" id="2.60.40.1610">
    <property type="entry name" value="Domain of unknown function DUF1254"/>
    <property type="match status" value="1"/>
</dbReference>
<dbReference type="AlphaFoldDB" id="A0A5C5Z2C9"/>
<comment type="caution">
    <text evidence="3">The sequence shown here is derived from an EMBL/GenBank/DDBJ whole genome shotgun (WGS) entry which is preliminary data.</text>
</comment>
<evidence type="ECO:0000313" key="3">
    <source>
        <dbReference type="EMBL" id="TWT81474.1"/>
    </source>
</evidence>